<dbReference type="AlphaFoldDB" id="A0A9N9SWX7"/>
<keyword evidence="3" id="KW-1185">Reference proteome</keyword>
<dbReference type="Pfam" id="PF16076">
    <property type="entry name" value="Acyltransf_C"/>
    <property type="match status" value="1"/>
</dbReference>
<dbReference type="OrthoDB" id="186786at2759"/>
<sequence>MSQIHNHLFNINTNQCKTLSFVFANQYCWEKTANVVRQALMRPQILRPLGIENDVIEGVHELVYLEMLVNTDNKTTAKINARIFHGPTSCYFELILHGKTSNDIEIYTRCKVENIKEWVRNRRLEWNDHISRTTTNRVVKTTRDSSAIGRGSEGTPRKRWNDNLLRHIENRQRVIYPKSVLPTSEDGLKQFLEKRWRDKETIIKEFNATGKFLHGPILRCNKRWELKCEGLGVPIRNDHLYTLSFGDDQVIITQDEEDLSYMVRKLEEYNINDLGININKIEYLNTTQEPTRNLEVDDGHEIKGTDKFKYLGSLYQIKVLQKKKLKIEHITKINKERIYNTMKSRRNKINATEMDYWRRSCRLSRMDKITNDEIKRRMEIKKDTLNYIEEKRLKWYGHVRRINPNRWIAKITVEPHRKTQKRQTKKIFQR</sequence>
<dbReference type="EMBL" id="OU898277">
    <property type="protein sequence ID" value="CAG9829626.1"/>
    <property type="molecule type" value="Genomic_DNA"/>
</dbReference>
<organism evidence="2 3">
    <name type="scientific">Diabrotica balteata</name>
    <name type="common">Banded cucumber beetle</name>
    <dbReference type="NCBI Taxonomy" id="107213"/>
    <lineage>
        <taxon>Eukaryota</taxon>
        <taxon>Metazoa</taxon>
        <taxon>Ecdysozoa</taxon>
        <taxon>Arthropoda</taxon>
        <taxon>Hexapoda</taxon>
        <taxon>Insecta</taxon>
        <taxon>Pterygota</taxon>
        <taxon>Neoptera</taxon>
        <taxon>Endopterygota</taxon>
        <taxon>Coleoptera</taxon>
        <taxon>Polyphaga</taxon>
        <taxon>Cucujiformia</taxon>
        <taxon>Chrysomeloidea</taxon>
        <taxon>Chrysomelidae</taxon>
        <taxon>Galerucinae</taxon>
        <taxon>Diabroticina</taxon>
        <taxon>Diabroticites</taxon>
        <taxon>Diabrotica</taxon>
    </lineage>
</organism>
<evidence type="ECO:0000259" key="1">
    <source>
        <dbReference type="Pfam" id="PF16076"/>
    </source>
</evidence>
<reference evidence="2" key="1">
    <citation type="submission" date="2022-01" db="EMBL/GenBank/DDBJ databases">
        <authorList>
            <person name="King R."/>
        </authorList>
    </citation>
    <scope>NUCLEOTIDE SEQUENCE</scope>
</reference>
<evidence type="ECO:0000313" key="2">
    <source>
        <dbReference type="EMBL" id="CAG9829626.1"/>
    </source>
</evidence>
<name>A0A9N9SWX7_DIABA</name>
<dbReference type="Proteomes" id="UP001153709">
    <property type="component" value="Chromosome 2"/>
</dbReference>
<dbReference type="InterPro" id="IPR032098">
    <property type="entry name" value="Acyltransf_C"/>
</dbReference>
<accession>A0A9N9SWX7</accession>
<protein>
    <recommendedName>
        <fullName evidence="1">Acyltransferase C-terminal domain-containing protein</fullName>
    </recommendedName>
</protein>
<evidence type="ECO:0000313" key="3">
    <source>
        <dbReference type="Proteomes" id="UP001153709"/>
    </source>
</evidence>
<feature type="domain" description="Acyltransferase C-terminal" evidence="1">
    <location>
        <begin position="176"/>
        <end position="217"/>
    </location>
</feature>
<proteinExistence type="predicted"/>
<gene>
    <name evidence="2" type="ORF">DIABBA_LOCUS3399</name>
</gene>